<evidence type="ECO:0000313" key="2">
    <source>
        <dbReference type="EMBL" id="MPN36716.1"/>
    </source>
</evidence>
<accession>A0A645HDV8</accession>
<feature type="compositionally biased region" description="Basic and acidic residues" evidence="1">
    <location>
        <begin position="1"/>
        <end position="12"/>
    </location>
</feature>
<protein>
    <submittedName>
        <fullName evidence="2">Uncharacterized protein</fullName>
    </submittedName>
</protein>
<sequence>MEREDDDQRQQEAGDGDIAEFRDEGVLKVIQATMLGDDHVGEPSGSEGNDHEQDDREEQRHPGNAYAADAEQQSDDGNECNKDDQVIGGYLDQSVRRIAFCEVAPYEYHCSAGCGSEQHRPRKVLTCQIPWNECLIDHVEEEYGDCIHRKGLDEPIGHPGYHQAPGILSHLLDAVKVDLEHHRIDHEPDEDGYRYGDVCILKA</sequence>
<dbReference type="EMBL" id="VSSQ01091000">
    <property type="protein sequence ID" value="MPN36716.1"/>
    <property type="molecule type" value="Genomic_DNA"/>
</dbReference>
<comment type="caution">
    <text evidence="2">The sequence shown here is derived from an EMBL/GenBank/DDBJ whole genome shotgun (WGS) entry which is preliminary data.</text>
</comment>
<gene>
    <name evidence="2" type="ORF">SDC9_184226</name>
</gene>
<feature type="compositionally biased region" description="Basic and acidic residues" evidence="1">
    <location>
        <begin position="48"/>
        <end position="61"/>
    </location>
</feature>
<dbReference type="AlphaFoldDB" id="A0A645HDV8"/>
<name>A0A645HDV8_9ZZZZ</name>
<reference evidence="2" key="1">
    <citation type="submission" date="2019-08" db="EMBL/GenBank/DDBJ databases">
        <authorList>
            <person name="Kucharzyk K."/>
            <person name="Murdoch R.W."/>
            <person name="Higgins S."/>
            <person name="Loffler F."/>
        </authorList>
    </citation>
    <scope>NUCLEOTIDE SEQUENCE</scope>
</reference>
<feature type="region of interest" description="Disordered" evidence="1">
    <location>
        <begin position="1"/>
        <end position="83"/>
    </location>
</feature>
<organism evidence="2">
    <name type="scientific">bioreactor metagenome</name>
    <dbReference type="NCBI Taxonomy" id="1076179"/>
    <lineage>
        <taxon>unclassified sequences</taxon>
        <taxon>metagenomes</taxon>
        <taxon>ecological metagenomes</taxon>
    </lineage>
</organism>
<evidence type="ECO:0000256" key="1">
    <source>
        <dbReference type="SAM" id="MobiDB-lite"/>
    </source>
</evidence>
<proteinExistence type="predicted"/>